<dbReference type="EMBL" id="JAUZQC010000007">
    <property type="protein sequence ID" value="KAK5869006.1"/>
    <property type="molecule type" value="Genomic_DNA"/>
</dbReference>
<comment type="caution">
    <text evidence="2">The sequence shown here is derived from an EMBL/GenBank/DDBJ whole genome shotgun (WGS) entry which is preliminary data.</text>
</comment>
<dbReference type="AlphaFoldDB" id="A0AAN8ANB2"/>
<dbReference type="Proteomes" id="UP001346869">
    <property type="component" value="Unassembled WGS sequence"/>
</dbReference>
<evidence type="ECO:0000313" key="3">
    <source>
        <dbReference type="Proteomes" id="UP001346869"/>
    </source>
</evidence>
<reference evidence="2 3" key="1">
    <citation type="journal article" date="2023" name="Genes (Basel)">
        <title>Chromosome-Level Genome Assembly and Circadian Gene Repertoire of the Patagonia Blennie Eleginops maclovinus-The Closest Ancestral Proxy of Antarctic Cryonotothenioids.</title>
        <authorList>
            <person name="Cheng C.C."/>
            <person name="Rivera-Colon A.G."/>
            <person name="Minhas B.F."/>
            <person name="Wilson L."/>
            <person name="Rayamajhi N."/>
            <person name="Vargas-Chacoff L."/>
            <person name="Catchen J.M."/>
        </authorList>
    </citation>
    <scope>NUCLEOTIDE SEQUENCE [LARGE SCALE GENOMIC DNA]</scope>
    <source>
        <strain evidence="2">JMC-PN-2008</strain>
    </source>
</reference>
<organism evidence="2 3">
    <name type="scientific">Eleginops maclovinus</name>
    <name type="common">Patagonian blennie</name>
    <name type="synonym">Eleginus maclovinus</name>
    <dbReference type="NCBI Taxonomy" id="56733"/>
    <lineage>
        <taxon>Eukaryota</taxon>
        <taxon>Metazoa</taxon>
        <taxon>Chordata</taxon>
        <taxon>Craniata</taxon>
        <taxon>Vertebrata</taxon>
        <taxon>Euteleostomi</taxon>
        <taxon>Actinopterygii</taxon>
        <taxon>Neopterygii</taxon>
        <taxon>Teleostei</taxon>
        <taxon>Neoteleostei</taxon>
        <taxon>Acanthomorphata</taxon>
        <taxon>Eupercaria</taxon>
        <taxon>Perciformes</taxon>
        <taxon>Notothenioidei</taxon>
        <taxon>Eleginopidae</taxon>
        <taxon>Eleginops</taxon>
    </lineage>
</organism>
<dbReference type="PANTHER" id="PTHR15571">
    <property type="entry name" value="GEM-ASSOCIATED PROTEIN 4"/>
    <property type="match status" value="1"/>
</dbReference>
<proteinExistence type="predicted"/>
<protein>
    <recommendedName>
        <fullName evidence="4">Gem-associated protein 4</fullName>
    </recommendedName>
</protein>
<dbReference type="GO" id="GO:0000387">
    <property type="term" value="P:spliceosomal snRNP assembly"/>
    <property type="evidence" value="ECO:0007669"/>
    <property type="project" value="InterPro"/>
</dbReference>
<dbReference type="PANTHER" id="PTHR15571:SF2">
    <property type="entry name" value="GEM-ASSOCIATED PROTEIN 4"/>
    <property type="match status" value="1"/>
</dbReference>
<dbReference type="InterPro" id="IPR033265">
    <property type="entry name" value="GEMIN4"/>
</dbReference>
<dbReference type="GO" id="GO:0006364">
    <property type="term" value="P:rRNA processing"/>
    <property type="evidence" value="ECO:0007669"/>
    <property type="project" value="InterPro"/>
</dbReference>
<dbReference type="GO" id="GO:0032797">
    <property type="term" value="C:SMN complex"/>
    <property type="evidence" value="ECO:0007669"/>
    <property type="project" value="InterPro"/>
</dbReference>
<keyword evidence="3" id="KW-1185">Reference proteome</keyword>
<evidence type="ECO:0000313" key="2">
    <source>
        <dbReference type="EMBL" id="KAK5869006.1"/>
    </source>
</evidence>
<evidence type="ECO:0008006" key="4">
    <source>
        <dbReference type="Google" id="ProtNLM"/>
    </source>
</evidence>
<gene>
    <name evidence="2" type="ORF">PBY51_009971</name>
</gene>
<feature type="compositionally biased region" description="Basic and acidic residues" evidence="1">
    <location>
        <begin position="1010"/>
        <end position="1022"/>
    </location>
</feature>
<name>A0AAN8ANB2_ELEMC</name>
<evidence type="ECO:0000256" key="1">
    <source>
        <dbReference type="SAM" id="MobiDB-lite"/>
    </source>
</evidence>
<accession>A0AAN8ANB2</accession>
<feature type="region of interest" description="Disordered" evidence="1">
    <location>
        <begin position="996"/>
        <end position="1027"/>
    </location>
</feature>
<feature type="compositionally biased region" description="Basic and acidic residues" evidence="1">
    <location>
        <begin position="599"/>
        <end position="616"/>
    </location>
</feature>
<feature type="compositionally biased region" description="Polar residues" evidence="1">
    <location>
        <begin position="996"/>
        <end position="1005"/>
    </location>
</feature>
<reference evidence="2 3" key="2">
    <citation type="journal article" date="2023" name="Mol. Biol. Evol.">
        <title>Genomics of Secondarily Temperate Adaptation in the Only Non-Antarctic Icefish.</title>
        <authorList>
            <person name="Rivera-Colon A.G."/>
            <person name="Rayamajhi N."/>
            <person name="Minhas B.F."/>
            <person name="Madrigal G."/>
            <person name="Bilyk K.T."/>
            <person name="Yoon V."/>
            <person name="Hune M."/>
            <person name="Gregory S."/>
            <person name="Cheng C.H.C."/>
            <person name="Catchen J.M."/>
        </authorList>
    </citation>
    <scope>NUCLEOTIDE SEQUENCE [LARGE SCALE GENOMIC DNA]</scope>
    <source>
        <strain evidence="2">JMC-PN-2008</strain>
    </source>
</reference>
<sequence length="1123" mass="124742">MALMDRDSAVLQGAFLLADKLSLPSSLSSLQKADWSKVGHLVLEAVREICGQDELGVHLPAAAVSCLKKLVCAVWLKVLCRETEADIELSWKENPFFTLQNSLPEVNYVVLLEVVRSLAAAPLFARFLSHLPQSQISTELERLAQHVMSSPTRNDDIQLFLEVWWELWKGQDEQKEEGEDSIEKMFAGQFALLSSKSCSVSPQAAKRLKLDMSDLPVSPSTADVVNILFHALKDIKDNISTTDLCLQALSIALDTLYTAFLIHRAVVLPTIEKMHVLSKVVSIREQNGDKLTPELIKEALRDLHASHTPSQFEPSRMKLGEALKIITELAQFWQGNGLLGTANASGSAFKLKQSVHRVLTALQEAEAPETTTEIGIQESEENVLRGLLESLSFPAAESTPELNARVTAVIIKHRLDDYQNFAELFASEKSWALDELWFECLEKNQAAFQRQETLINLTSILMSKLDSESSNVSQCRKLMKVVADIYSALSLEDKNKALIAMLRLSSRGFFGCSVPSAVTIGFEQELNMAFNCIIQGRGGASAAASQANLNTAVSLVARVAFQNPEAALKSCCHSAVFNKGAFSLMAKILQQLPGLRGPRGREDEAQSDEDTRKKAEEDEDTPSGSALLCRCLQEMMKTKSLSANEREQLLKFLGLLMMPVMAAEGEKERAESFLTPQEVVNVFVLPNLSTTGHRCFDIELSLQLLHTALSVDAPISPHWVLGCSPFPLLYVLAQLLNQTLRCWEQSPEGTVHRWSMDTKELLEALLTGLGKLVGAEVAASPSSWSRALFWLYHKMERLDWTIRFHLKPVWGEHFKNEVPASLLTVCDLPEQEWSGVELPQYGQGTGLLAWMECCCASDSLRTTMLSRLSLDQRRADHVGMFSKGLLVAVTQTLPWCSISQWGRLLGVLRELITSARLHVPFSLEYVEYLPLLDLRRFSCELRLSVLLLRVLQLLCGSSCSDWLSTDGWGHVGRLYAHAVREVMNSVRAKLHLPASAPTTVSTSPKMSKKLRQDSPLKSKESNMEEEGDTAPCQEVLFVLSQLFCHVQHIQVMMPGGKCEPLFLCSLEILSHYEAIMAAFPLSSSSLESDNTRHFFSTITDNLQSQEMKAVLQQKIAQLVSSTA</sequence>
<feature type="region of interest" description="Disordered" evidence="1">
    <location>
        <begin position="595"/>
        <end position="623"/>
    </location>
</feature>